<dbReference type="AlphaFoldDB" id="A0A1W6TRV2"/>
<keyword evidence="1" id="KW-1133">Transmembrane helix</keyword>
<sequence>MYIKEKHTSVTSLLAYKISYLIFLVIYTLATIYFSVKMDKSTSENSLIEMTQIAFVLFSSLMCLYKSKEHLELKHILVIMSSFFMVIFVREMDYHIEQYFSHGSWKYPAWIIIVSVCYFCFNNIVNIKNEVKLFISHSSFTTLTIGFFIVFLFSRFAGYGDFWVEFMGNSYNRDVKNLVEESLELLGYAILLNGVLLIKVENH</sequence>
<keyword evidence="1" id="KW-0812">Transmembrane</keyword>
<gene>
    <name evidence="2" type="ORF">K05K4_16960</name>
</gene>
<reference evidence="2" key="1">
    <citation type="submission" date="2016-10" db="EMBL/GenBank/DDBJ databases">
        <title>The High Quality Genome of Vibrio alginolyticus K01M1.</title>
        <authorList>
            <person name="Wendling C."/>
            <person name="Chibani C.M."/>
            <person name="Hertel R."/>
            <person name="Sproer C."/>
            <person name="Bunk B."/>
            <person name="Overmann J."/>
            <person name="Roth O."/>
            <person name="Liesegang H."/>
        </authorList>
    </citation>
    <scope>NUCLEOTIDE SEQUENCE</scope>
    <source>
        <strain evidence="2">K05K4</strain>
    </source>
</reference>
<organism evidence="2">
    <name type="scientific">Vibrio alginolyticus</name>
    <dbReference type="NCBI Taxonomy" id="663"/>
    <lineage>
        <taxon>Bacteria</taxon>
        <taxon>Pseudomonadati</taxon>
        <taxon>Pseudomonadota</taxon>
        <taxon>Gammaproteobacteria</taxon>
        <taxon>Vibrionales</taxon>
        <taxon>Vibrionaceae</taxon>
        <taxon>Vibrio</taxon>
    </lineage>
</organism>
<dbReference type="EMBL" id="CP017902">
    <property type="protein sequence ID" value="ARP18532.1"/>
    <property type="molecule type" value="Genomic_DNA"/>
</dbReference>
<accession>A0A1W6TRV2</accession>
<proteinExistence type="predicted"/>
<protein>
    <submittedName>
        <fullName evidence="2">Uncharacterized protein</fullName>
    </submittedName>
</protein>
<feature type="transmembrane region" description="Helical" evidence="1">
    <location>
        <begin position="109"/>
        <end position="127"/>
    </location>
</feature>
<feature type="transmembrane region" description="Helical" evidence="1">
    <location>
        <begin position="46"/>
        <end position="65"/>
    </location>
</feature>
<evidence type="ECO:0000313" key="2">
    <source>
        <dbReference type="EMBL" id="ARP18532.1"/>
    </source>
</evidence>
<evidence type="ECO:0000256" key="1">
    <source>
        <dbReference type="SAM" id="Phobius"/>
    </source>
</evidence>
<feature type="transmembrane region" description="Helical" evidence="1">
    <location>
        <begin position="72"/>
        <end position="89"/>
    </location>
</feature>
<name>A0A1W6TRV2_VIBAL</name>
<feature type="transmembrane region" description="Helical" evidence="1">
    <location>
        <begin position="12"/>
        <end position="34"/>
    </location>
</feature>
<feature type="transmembrane region" description="Helical" evidence="1">
    <location>
        <begin position="139"/>
        <end position="158"/>
    </location>
</feature>
<keyword evidence="1" id="KW-0472">Membrane</keyword>